<evidence type="ECO:0000313" key="2">
    <source>
        <dbReference type="Proteomes" id="UP000186601"/>
    </source>
</evidence>
<dbReference type="OrthoDB" id="412383at2759"/>
<dbReference type="PANTHER" id="PTHR32332">
    <property type="entry name" value="2-NITROPROPANE DIOXYGENASE"/>
    <property type="match status" value="1"/>
</dbReference>
<dbReference type="STRING" id="98765.A0A2R6S3V9"/>
<name>A0A2R6S3V9_9APHY</name>
<comment type="caution">
    <text evidence="1">The sequence shown here is derived from an EMBL/GenBank/DDBJ whole genome shotgun (WGS) entry which is preliminary data.</text>
</comment>
<reference evidence="1 2" key="1">
    <citation type="submission" date="2018-02" db="EMBL/GenBank/DDBJ databases">
        <title>Genome sequence of the basidiomycete white-rot fungus Phlebia centrifuga.</title>
        <authorList>
            <person name="Granchi Z."/>
            <person name="Peng M."/>
            <person name="de Vries R.P."/>
            <person name="Hilden K."/>
            <person name="Makela M.R."/>
            <person name="Grigoriev I."/>
            <person name="Riley R."/>
        </authorList>
    </citation>
    <scope>NUCLEOTIDE SEQUENCE [LARGE SCALE GENOMIC DNA]</scope>
    <source>
        <strain evidence="1 2">FBCC195</strain>
    </source>
</reference>
<dbReference type="InterPro" id="IPR013785">
    <property type="entry name" value="Aldolase_TIM"/>
</dbReference>
<keyword evidence="2" id="KW-1185">Reference proteome</keyword>
<dbReference type="PANTHER" id="PTHR32332:SF20">
    <property type="entry name" value="2-NITROPROPANE DIOXYGENASE-LIKE PROTEIN"/>
    <property type="match status" value="1"/>
</dbReference>
<dbReference type="SUPFAM" id="SSF51412">
    <property type="entry name" value="Inosine monophosphate dehydrogenase (IMPDH)"/>
    <property type="match status" value="1"/>
</dbReference>
<dbReference type="EMBL" id="MLYV02000089">
    <property type="protein sequence ID" value="PSS36952.1"/>
    <property type="molecule type" value="Genomic_DNA"/>
</dbReference>
<dbReference type="Proteomes" id="UP000186601">
    <property type="component" value="Unassembled WGS sequence"/>
</dbReference>
<organism evidence="1 2">
    <name type="scientific">Hermanssonia centrifuga</name>
    <dbReference type="NCBI Taxonomy" id="98765"/>
    <lineage>
        <taxon>Eukaryota</taxon>
        <taxon>Fungi</taxon>
        <taxon>Dikarya</taxon>
        <taxon>Basidiomycota</taxon>
        <taxon>Agaricomycotina</taxon>
        <taxon>Agaricomycetes</taxon>
        <taxon>Polyporales</taxon>
        <taxon>Meruliaceae</taxon>
        <taxon>Hermanssonia</taxon>
    </lineage>
</organism>
<evidence type="ECO:0000313" key="1">
    <source>
        <dbReference type="EMBL" id="PSS36952.1"/>
    </source>
</evidence>
<proteinExistence type="predicted"/>
<sequence length="153" mass="17145">MGSRFMCTVERSVLSCMYSVHLDSDEHSSPIHQNIKDKIVASTEQDTIHIFRTLHNTARVFRNAVSKEVVATERRPGGAKFEDVRHLVSGARGKVVYESGDPDYGIWSAGISIGLINDCPTCEELVSRIERETEEVIDRLANLKVDTKEKAKL</sequence>
<accession>A0A2R6S3V9</accession>
<gene>
    <name evidence="1" type="ORF">PHLCEN_2v1168</name>
</gene>
<dbReference type="Gene3D" id="3.20.20.70">
    <property type="entry name" value="Aldolase class I"/>
    <property type="match status" value="1"/>
</dbReference>
<dbReference type="AlphaFoldDB" id="A0A2R6S3V9"/>
<protein>
    <submittedName>
        <fullName evidence="1">Uncharacterized protein</fullName>
    </submittedName>
</protein>